<feature type="region of interest" description="Disordered" evidence="1">
    <location>
        <begin position="395"/>
        <end position="430"/>
    </location>
</feature>
<feature type="region of interest" description="Disordered" evidence="1">
    <location>
        <begin position="296"/>
        <end position="323"/>
    </location>
</feature>
<evidence type="ECO:0000313" key="2">
    <source>
        <dbReference type="EMBL" id="PWI69864.1"/>
    </source>
</evidence>
<accession>A0A2U3E5W6</accession>
<organism evidence="2 3">
    <name type="scientific">Purpureocillium lilacinum</name>
    <name type="common">Paecilomyces lilacinus</name>
    <dbReference type="NCBI Taxonomy" id="33203"/>
    <lineage>
        <taxon>Eukaryota</taxon>
        <taxon>Fungi</taxon>
        <taxon>Dikarya</taxon>
        <taxon>Ascomycota</taxon>
        <taxon>Pezizomycotina</taxon>
        <taxon>Sordariomycetes</taxon>
        <taxon>Hypocreomycetidae</taxon>
        <taxon>Hypocreales</taxon>
        <taxon>Ophiocordycipitaceae</taxon>
        <taxon>Purpureocillium</taxon>
    </lineage>
</organism>
<evidence type="ECO:0000313" key="3">
    <source>
        <dbReference type="Proteomes" id="UP000245956"/>
    </source>
</evidence>
<gene>
    <name evidence="2" type="ORF">PCL_00776</name>
</gene>
<dbReference type="EMBL" id="LCWV01000011">
    <property type="protein sequence ID" value="PWI69864.1"/>
    <property type="molecule type" value="Genomic_DNA"/>
</dbReference>
<dbReference type="AlphaFoldDB" id="A0A2U3E5W6"/>
<protein>
    <submittedName>
        <fullName evidence="2">Uncharacterized protein</fullName>
    </submittedName>
</protein>
<dbReference type="Proteomes" id="UP000245956">
    <property type="component" value="Unassembled WGS sequence"/>
</dbReference>
<sequence>MDMTAHGISYALSPVPAYTSLGGGRWPGVRRIDEARRATHVARLSVDAKAGQRGQSQCTGPTEAACEAFWRCMLVWHGAATSGRKTGARSAVEGMFRRTQGAYCKYEGVCDAALLGVACLLDGVARAVESGRRCTMGGCIMDVSLSVSLRSYHRAPHEIHAVTYLAGTIHSLRDCPRRPVQSMTDDNLRHSRQTLQRIKVGTYLFQSENGAVLSILAGVVIVVTPSSLSLFQFAPCVTVARDHGGTRNTTTTTTTNNKQATTGARQPRTLSPARLCCWRCCSRRSCMGRCSRCGASDPAPEKKGSIRPLRHAAKSQRTQGTLLSSHTRAREGELIRRYIRYPPRSSQLSCQLRSQPATMAPCLDKSRLARHPSASPETALSRRAVPVIGDGIATSASREGASARACTRRTGATSPASSIRSPRRRCATAG</sequence>
<reference evidence="2 3" key="1">
    <citation type="journal article" date="2016" name="Front. Microbiol.">
        <title>Genome and transcriptome sequences reveal the specific parasitism of the nematophagous Purpureocillium lilacinum 36-1.</title>
        <authorList>
            <person name="Xie J."/>
            <person name="Li S."/>
            <person name="Mo C."/>
            <person name="Xiao X."/>
            <person name="Peng D."/>
            <person name="Wang G."/>
            <person name="Xiao Y."/>
        </authorList>
    </citation>
    <scope>NUCLEOTIDE SEQUENCE [LARGE SCALE GENOMIC DNA]</scope>
    <source>
        <strain evidence="2 3">36-1</strain>
    </source>
</reference>
<feature type="region of interest" description="Disordered" evidence="1">
    <location>
        <begin position="244"/>
        <end position="265"/>
    </location>
</feature>
<comment type="caution">
    <text evidence="2">The sequence shown here is derived from an EMBL/GenBank/DDBJ whole genome shotgun (WGS) entry which is preliminary data.</text>
</comment>
<name>A0A2U3E5W6_PURLI</name>
<feature type="compositionally biased region" description="Basic residues" evidence="1">
    <location>
        <begin position="421"/>
        <end position="430"/>
    </location>
</feature>
<evidence type="ECO:0000256" key="1">
    <source>
        <dbReference type="SAM" id="MobiDB-lite"/>
    </source>
</evidence>
<feature type="compositionally biased region" description="Low complexity" evidence="1">
    <location>
        <begin position="246"/>
        <end position="263"/>
    </location>
</feature>
<proteinExistence type="predicted"/>